<feature type="chain" id="PRO_5046912430" evidence="2">
    <location>
        <begin position="29"/>
        <end position="116"/>
    </location>
</feature>
<evidence type="ECO:0000256" key="1">
    <source>
        <dbReference type="SAM" id="MobiDB-lite"/>
    </source>
</evidence>
<dbReference type="GO" id="GO:0005524">
    <property type="term" value="F:ATP binding"/>
    <property type="evidence" value="ECO:0007669"/>
    <property type="project" value="UniProtKB-KW"/>
</dbReference>
<keyword evidence="3" id="KW-0547">Nucleotide-binding</keyword>
<sequence length="116" mass="11114">MKQRTKKMIGIAVLGAAFAAVGTGSAGAAQPLAAGKTAGGLLKTLPVQEAARTLPAPGEQARTLPAEQNGKSPSAPKSPVGSLLGGLPLGAAEKLTALNAPAGNLTGSLPVGGLLG</sequence>
<name>A0ABW4PK38_9ACTN</name>
<protein>
    <submittedName>
        <fullName evidence="3">ATP-binding protein</fullName>
    </submittedName>
</protein>
<evidence type="ECO:0000256" key="2">
    <source>
        <dbReference type="SAM" id="SignalP"/>
    </source>
</evidence>
<keyword evidence="4" id="KW-1185">Reference proteome</keyword>
<gene>
    <name evidence="3" type="ORF">ACFSJS_12725</name>
</gene>
<accession>A0ABW4PK38</accession>
<organism evidence="3 4">
    <name type="scientific">Streptomyces desertarenae</name>
    <dbReference type="NCBI Taxonomy" id="2666184"/>
    <lineage>
        <taxon>Bacteria</taxon>
        <taxon>Bacillati</taxon>
        <taxon>Actinomycetota</taxon>
        <taxon>Actinomycetes</taxon>
        <taxon>Kitasatosporales</taxon>
        <taxon>Streptomycetaceae</taxon>
        <taxon>Streptomyces</taxon>
    </lineage>
</organism>
<reference evidence="4" key="1">
    <citation type="journal article" date="2019" name="Int. J. Syst. Evol. Microbiol.">
        <title>The Global Catalogue of Microorganisms (GCM) 10K type strain sequencing project: providing services to taxonomists for standard genome sequencing and annotation.</title>
        <authorList>
            <consortium name="The Broad Institute Genomics Platform"/>
            <consortium name="The Broad Institute Genome Sequencing Center for Infectious Disease"/>
            <person name="Wu L."/>
            <person name="Ma J."/>
        </authorList>
    </citation>
    <scope>NUCLEOTIDE SEQUENCE [LARGE SCALE GENOMIC DNA]</scope>
    <source>
        <strain evidence="4">CGMCC 4.7455</strain>
    </source>
</reference>
<dbReference type="RefSeq" id="WP_380899533.1">
    <property type="nucleotide sequence ID" value="NZ_JBHUFU010000006.1"/>
</dbReference>
<dbReference type="Proteomes" id="UP001597365">
    <property type="component" value="Unassembled WGS sequence"/>
</dbReference>
<feature type="signal peptide" evidence="2">
    <location>
        <begin position="1"/>
        <end position="28"/>
    </location>
</feature>
<dbReference type="EMBL" id="JBHUFU010000006">
    <property type="protein sequence ID" value="MFD1830527.1"/>
    <property type="molecule type" value="Genomic_DNA"/>
</dbReference>
<evidence type="ECO:0000313" key="3">
    <source>
        <dbReference type="EMBL" id="MFD1830527.1"/>
    </source>
</evidence>
<keyword evidence="2" id="KW-0732">Signal</keyword>
<keyword evidence="3" id="KW-0067">ATP-binding</keyword>
<proteinExistence type="predicted"/>
<feature type="region of interest" description="Disordered" evidence="1">
    <location>
        <begin position="50"/>
        <end position="83"/>
    </location>
</feature>
<comment type="caution">
    <text evidence="3">The sequence shown here is derived from an EMBL/GenBank/DDBJ whole genome shotgun (WGS) entry which is preliminary data.</text>
</comment>
<evidence type="ECO:0000313" key="4">
    <source>
        <dbReference type="Proteomes" id="UP001597365"/>
    </source>
</evidence>